<evidence type="ECO:0000313" key="3">
    <source>
        <dbReference type="Proteomes" id="UP000747542"/>
    </source>
</evidence>
<proteinExistence type="predicted"/>
<gene>
    <name evidence="2" type="primary">viGluR-L21</name>
    <name evidence="2" type="ORF">Hamer_G031239</name>
</gene>
<dbReference type="SUPFAM" id="SSF46689">
    <property type="entry name" value="Homeodomain-like"/>
    <property type="match status" value="1"/>
</dbReference>
<keyword evidence="2" id="KW-0675">Receptor</keyword>
<dbReference type="Proteomes" id="UP000747542">
    <property type="component" value="Unassembled WGS sequence"/>
</dbReference>
<evidence type="ECO:0000256" key="1">
    <source>
        <dbReference type="ARBA" id="ARBA00004123"/>
    </source>
</evidence>
<sequence>MEKHITRQRLYLKARIKIVWMWLGGMSVRDISDESGASVSTVYRWIRRWQKEGTVSTRTNYKRSLIMSWKEDTTVVTAAQPRPRGAVDNESRGLSFYCNPQATDYLHPLVAPWGVGLFEVAVDGQDANVTQAQLSRVVDEARRLRQVSWCVTVVVMSDDPAFLAAFAEWSLKGRLLVWSTRLLVVTVLPAQKLRALIASYWTFSMMNTMIINKEGAAISRYGVYASLPYSPRGSYVVQVASWTPHLGLVFFTSLPLFPEKFSK</sequence>
<dbReference type="Gene3D" id="1.10.10.10">
    <property type="entry name" value="Winged helix-like DNA-binding domain superfamily/Winged helix DNA-binding domain"/>
    <property type="match status" value="1"/>
</dbReference>
<comment type="caution">
    <text evidence="2">The sequence shown here is derived from an EMBL/GenBank/DDBJ whole genome shotgun (WGS) entry which is preliminary data.</text>
</comment>
<dbReference type="InterPro" id="IPR009057">
    <property type="entry name" value="Homeodomain-like_sf"/>
</dbReference>
<dbReference type="EMBL" id="JAHLQT010002292">
    <property type="protein sequence ID" value="KAG7177467.1"/>
    <property type="molecule type" value="Genomic_DNA"/>
</dbReference>
<protein>
    <submittedName>
        <fullName evidence="2">Putative variant ionotropic glutamate receptor-like 21</fullName>
    </submittedName>
</protein>
<organism evidence="2 3">
    <name type="scientific">Homarus americanus</name>
    <name type="common">American lobster</name>
    <dbReference type="NCBI Taxonomy" id="6706"/>
    <lineage>
        <taxon>Eukaryota</taxon>
        <taxon>Metazoa</taxon>
        <taxon>Ecdysozoa</taxon>
        <taxon>Arthropoda</taxon>
        <taxon>Crustacea</taxon>
        <taxon>Multicrustacea</taxon>
        <taxon>Malacostraca</taxon>
        <taxon>Eumalacostraca</taxon>
        <taxon>Eucarida</taxon>
        <taxon>Decapoda</taxon>
        <taxon>Pleocyemata</taxon>
        <taxon>Astacidea</taxon>
        <taxon>Nephropoidea</taxon>
        <taxon>Nephropidae</taxon>
        <taxon>Homarus</taxon>
    </lineage>
</organism>
<reference evidence="2" key="1">
    <citation type="journal article" date="2021" name="Sci. Adv.">
        <title>The American lobster genome reveals insights on longevity, neural, and immune adaptations.</title>
        <authorList>
            <person name="Polinski J.M."/>
            <person name="Zimin A.V."/>
            <person name="Clark K.F."/>
            <person name="Kohn A.B."/>
            <person name="Sadowski N."/>
            <person name="Timp W."/>
            <person name="Ptitsyn A."/>
            <person name="Khanna P."/>
            <person name="Romanova D.Y."/>
            <person name="Williams P."/>
            <person name="Greenwood S.J."/>
            <person name="Moroz L.L."/>
            <person name="Walt D.R."/>
            <person name="Bodnar A.G."/>
        </authorList>
    </citation>
    <scope>NUCLEOTIDE SEQUENCE</scope>
    <source>
        <strain evidence="2">GMGI-L3</strain>
    </source>
</reference>
<keyword evidence="3" id="KW-1185">Reference proteome</keyword>
<evidence type="ECO:0000313" key="2">
    <source>
        <dbReference type="EMBL" id="KAG7177467.1"/>
    </source>
</evidence>
<dbReference type="GO" id="GO:0005634">
    <property type="term" value="C:nucleus"/>
    <property type="evidence" value="ECO:0007669"/>
    <property type="project" value="UniProtKB-SubCell"/>
</dbReference>
<accession>A0A8J5TUR6</accession>
<comment type="subcellular location">
    <subcellularLocation>
        <location evidence="1">Nucleus</location>
    </subcellularLocation>
</comment>
<name>A0A8J5TUR6_HOMAM</name>
<dbReference type="Pfam" id="PF13384">
    <property type="entry name" value="HTH_23"/>
    <property type="match status" value="1"/>
</dbReference>
<dbReference type="InterPro" id="IPR036388">
    <property type="entry name" value="WH-like_DNA-bd_sf"/>
</dbReference>
<dbReference type="AlphaFoldDB" id="A0A8J5TUR6"/>